<evidence type="ECO:0000313" key="1">
    <source>
        <dbReference type="EMBL" id="SBS76904.1"/>
    </source>
</evidence>
<protein>
    <submittedName>
        <fullName evidence="1">Uncharacterized protein</fullName>
    </submittedName>
</protein>
<dbReference type="AlphaFoldDB" id="A0A1Y5PDW0"/>
<dbReference type="EMBL" id="FLQS01000032">
    <property type="protein sequence ID" value="SBS76904.1"/>
    <property type="molecule type" value="Genomic_DNA"/>
</dbReference>
<sequence length="42" mass="4756">MGVGKAEMTGAKFHDALREDGTYRTIYRKWFGSDQHASGEHN</sequence>
<dbReference type="Gene3D" id="3.40.190.10">
    <property type="entry name" value="Periplasmic binding protein-like II"/>
    <property type="match status" value="1"/>
</dbReference>
<gene>
    <name evidence="1" type="ORF">MHPYR_380043</name>
</gene>
<proteinExistence type="predicted"/>
<name>A0A1Y5PDW0_9MYCO</name>
<accession>A0A1Y5PDW0</accession>
<reference evidence="1" key="1">
    <citation type="submission" date="2016-03" db="EMBL/GenBank/DDBJ databases">
        <authorList>
            <person name="Ploux O."/>
        </authorList>
    </citation>
    <scope>NUCLEOTIDE SEQUENCE</scope>
    <source>
        <strain evidence="1">UC10</strain>
    </source>
</reference>
<organism evidence="1">
    <name type="scientific">uncultured Mycobacterium sp</name>
    <dbReference type="NCBI Taxonomy" id="171292"/>
    <lineage>
        <taxon>Bacteria</taxon>
        <taxon>Bacillati</taxon>
        <taxon>Actinomycetota</taxon>
        <taxon>Actinomycetes</taxon>
        <taxon>Mycobacteriales</taxon>
        <taxon>Mycobacteriaceae</taxon>
        <taxon>Mycobacterium</taxon>
        <taxon>environmental samples</taxon>
    </lineage>
</organism>